<gene>
    <name evidence="2" type="ORF">PHET_04419</name>
</gene>
<evidence type="ECO:0000313" key="3">
    <source>
        <dbReference type="Proteomes" id="UP000748531"/>
    </source>
</evidence>
<feature type="compositionally biased region" description="Polar residues" evidence="1">
    <location>
        <begin position="47"/>
        <end position="57"/>
    </location>
</feature>
<comment type="caution">
    <text evidence="2">The sequence shown here is derived from an EMBL/GenBank/DDBJ whole genome shotgun (WGS) entry which is preliminary data.</text>
</comment>
<dbReference type="Proteomes" id="UP000748531">
    <property type="component" value="Unassembled WGS sequence"/>
</dbReference>
<accession>A0A8J4SMP8</accession>
<name>A0A8J4SMP8_9TREM</name>
<dbReference type="EMBL" id="LUCH01002073">
    <property type="protein sequence ID" value="KAF5402033.1"/>
    <property type="molecule type" value="Genomic_DNA"/>
</dbReference>
<organism evidence="2 3">
    <name type="scientific">Paragonimus heterotremus</name>
    <dbReference type="NCBI Taxonomy" id="100268"/>
    <lineage>
        <taxon>Eukaryota</taxon>
        <taxon>Metazoa</taxon>
        <taxon>Spiralia</taxon>
        <taxon>Lophotrochozoa</taxon>
        <taxon>Platyhelminthes</taxon>
        <taxon>Trematoda</taxon>
        <taxon>Digenea</taxon>
        <taxon>Plagiorchiida</taxon>
        <taxon>Troglotremata</taxon>
        <taxon>Troglotrematidae</taxon>
        <taxon>Paragonimus</taxon>
    </lineage>
</organism>
<proteinExistence type="predicted"/>
<evidence type="ECO:0000256" key="1">
    <source>
        <dbReference type="SAM" id="MobiDB-lite"/>
    </source>
</evidence>
<feature type="region of interest" description="Disordered" evidence="1">
    <location>
        <begin position="47"/>
        <end position="66"/>
    </location>
</feature>
<sequence>MPCAEEPIRINPTTTARILTAIAIWLRCPTLYIENASSLALTQMTSSVSQTPDNTMEQCPVGFRSA</sequence>
<keyword evidence="3" id="KW-1185">Reference proteome</keyword>
<dbReference type="AlphaFoldDB" id="A0A8J4SMP8"/>
<protein>
    <submittedName>
        <fullName evidence="2">Uncharacterized protein</fullName>
    </submittedName>
</protein>
<evidence type="ECO:0000313" key="2">
    <source>
        <dbReference type="EMBL" id="KAF5402033.1"/>
    </source>
</evidence>
<reference evidence="2" key="1">
    <citation type="submission" date="2019-05" db="EMBL/GenBank/DDBJ databases">
        <title>Annotation for the trematode Paragonimus heterotremus.</title>
        <authorList>
            <person name="Choi Y.-J."/>
        </authorList>
    </citation>
    <scope>NUCLEOTIDE SEQUENCE</scope>
    <source>
        <strain evidence="2">LC</strain>
    </source>
</reference>